<feature type="region of interest" description="Disordered" evidence="9">
    <location>
        <begin position="368"/>
        <end position="440"/>
    </location>
</feature>
<organism evidence="13 14">
    <name type="scientific">Quercus lobata</name>
    <name type="common">Valley oak</name>
    <dbReference type="NCBI Taxonomy" id="97700"/>
    <lineage>
        <taxon>Eukaryota</taxon>
        <taxon>Viridiplantae</taxon>
        <taxon>Streptophyta</taxon>
        <taxon>Embryophyta</taxon>
        <taxon>Tracheophyta</taxon>
        <taxon>Spermatophyta</taxon>
        <taxon>Magnoliopsida</taxon>
        <taxon>eudicotyledons</taxon>
        <taxon>Gunneridae</taxon>
        <taxon>Pentapetalae</taxon>
        <taxon>rosids</taxon>
        <taxon>fabids</taxon>
        <taxon>Fagales</taxon>
        <taxon>Fagaceae</taxon>
        <taxon>Quercus</taxon>
    </lineage>
</organism>
<dbReference type="Pfam" id="PF00078">
    <property type="entry name" value="RVT_1"/>
    <property type="match status" value="1"/>
</dbReference>
<keyword evidence="3" id="KW-0548">Nucleotidyltransferase</keyword>
<feature type="compositionally biased region" description="Polar residues" evidence="9">
    <location>
        <begin position="73"/>
        <end position="85"/>
    </location>
</feature>
<evidence type="ECO:0000259" key="10">
    <source>
        <dbReference type="PROSITE" id="PS50878"/>
    </source>
</evidence>
<dbReference type="GO" id="GO:0006310">
    <property type="term" value="P:DNA recombination"/>
    <property type="evidence" value="ECO:0007669"/>
    <property type="project" value="UniProtKB-KW"/>
</dbReference>
<dbReference type="Pfam" id="PF17921">
    <property type="entry name" value="Integrase_H2C2"/>
    <property type="match status" value="1"/>
</dbReference>
<dbReference type="InterPro" id="IPR012337">
    <property type="entry name" value="RNaseH-like_sf"/>
</dbReference>
<feature type="region of interest" description="Disordered" evidence="9">
    <location>
        <begin position="613"/>
        <end position="634"/>
    </location>
</feature>
<dbReference type="CDD" id="cd09274">
    <property type="entry name" value="RNase_HI_RT_Ty3"/>
    <property type="match status" value="1"/>
</dbReference>
<keyword evidence="5" id="KW-0255">Endonuclease</keyword>
<dbReference type="InterPro" id="IPR001584">
    <property type="entry name" value="Integrase_cat-core"/>
</dbReference>
<dbReference type="CDD" id="cd01647">
    <property type="entry name" value="RT_LTR"/>
    <property type="match status" value="1"/>
</dbReference>
<evidence type="ECO:0000256" key="1">
    <source>
        <dbReference type="ARBA" id="ARBA00012493"/>
    </source>
</evidence>
<evidence type="ECO:0000256" key="4">
    <source>
        <dbReference type="ARBA" id="ARBA00022722"/>
    </source>
</evidence>
<dbReference type="PANTHER" id="PTHR48475">
    <property type="entry name" value="RIBONUCLEASE H"/>
    <property type="match status" value="1"/>
</dbReference>
<dbReference type="Pfam" id="PF03732">
    <property type="entry name" value="Retrotrans_gag"/>
    <property type="match status" value="1"/>
</dbReference>
<dbReference type="InParanoid" id="A0A7N2R4X1"/>
<evidence type="ECO:0000256" key="9">
    <source>
        <dbReference type="SAM" id="MobiDB-lite"/>
    </source>
</evidence>
<feature type="domain" description="RNase H type-1" evidence="11">
    <location>
        <begin position="1797"/>
        <end position="1926"/>
    </location>
</feature>
<dbReference type="Pfam" id="PF13456">
    <property type="entry name" value="RVT_3"/>
    <property type="match status" value="1"/>
</dbReference>
<evidence type="ECO:0000256" key="3">
    <source>
        <dbReference type="ARBA" id="ARBA00022695"/>
    </source>
</evidence>
<dbReference type="EMBL" id="LRBV02000005">
    <property type="status" value="NOT_ANNOTATED_CDS"/>
    <property type="molecule type" value="Genomic_DNA"/>
</dbReference>
<dbReference type="PROSITE" id="PS50878">
    <property type="entry name" value="RT_POL"/>
    <property type="match status" value="1"/>
</dbReference>
<keyword evidence="6" id="KW-0378">Hydrolase</keyword>
<dbReference type="Gene3D" id="3.30.70.270">
    <property type="match status" value="2"/>
</dbReference>
<proteinExistence type="predicted"/>
<dbReference type="InterPro" id="IPR002156">
    <property type="entry name" value="RNaseH_domain"/>
</dbReference>
<keyword evidence="7" id="KW-0695">RNA-directed DNA polymerase</keyword>
<feature type="domain" description="Reverse transcriptase" evidence="10">
    <location>
        <begin position="1382"/>
        <end position="1561"/>
    </location>
</feature>
<feature type="region of interest" description="Disordered" evidence="9">
    <location>
        <begin position="1"/>
        <end position="85"/>
    </location>
</feature>
<dbReference type="PANTHER" id="PTHR48475:SF1">
    <property type="entry name" value="RNASE H TYPE-1 DOMAIN-CONTAINING PROTEIN"/>
    <property type="match status" value="1"/>
</dbReference>
<dbReference type="CDD" id="cd00303">
    <property type="entry name" value="retropepsin_like"/>
    <property type="match status" value="1"/>
</dbReference>
<protein>
    <recommendedName>
        <fullName evidence="1">RNA-directed DNA polymerase</fullName>
        <ecNumber evidence="1">2.7.7.49</ecNumber>
    </recommendedName>
</protein>
<dbReference type="GO" id="GO:0003964">
    <property type="term" value="F:RNA-directed DNA polymerase activity"/>
    <property type="evidence" value="ECO:0007669"/>
    <property type="project" value="UniProtKB-KW"/>
</dbReference>
<evidence type="ECO:0000259" key="11">
    <source>
        <dbReference type="PROSITE" id="PS50879"/>
    </source>
</evidence>
<evidence type="ECO:0000256" key="8">
    <source>
        <dbReference type="ARBA" id="ARBA00023172"/>
    </source>
</evidence>
<evidence type="ECO:0000256" key="5">
    <source>
        <dbReference type="ARBA" id="ARBA00022759"/>
    </source>
</evidence>
<keyword evidence="4" id="KW-0540">Nuclease</keyword>
<dbReference type="EnsemblPlants" id="QL05p044848:mrna">
    <property type="protein sequence ID" value="QL05p044848:mrna"/>
    <property type="gene ID" value="QL05p044848"/>
</dbReference>
<dbReference type="Gene3D" id="3.30.420.10">
    <property type="entry name" value="Ribonuclease H-like superfamily/Ribonuclease H"/>
    <property type="match status" value="2"/>
</dbReference>
<evidence type="ECO:0000256" key="2">
    <source>
        <dbReference type="ARBA" id="ARBA00022679"/>
    </source>
</evidence>
<dbReference type="InterPro" id="IPR043502">
    <property type="entry name" value="DNA/RNA_pol_sf"/>
</dbReference>
<dbReference type="FunFam" id="3.30.70.270:FF:000020">
    <property type="entry name" value="Transposon Tf2-6 polyprotein-like Protein"/>
    <property type="match status" value="1"/>
</dbReference>
<sequence length="2301" mass="262708">MASSKNVRKSVVDDSSADEYVGPITRSRSKALDRLQPQPTQENQSPADISLDFLANRKATTKDSSTSEDLEISNESSPTKTFSINSSPVMRNLRSEVPLTHPVSSFSPSSIEVMPVMMTNTSTMEEKMAEMEQRVILLTKALEEKDVKIATLMNKLEVQDSGESSLGPEQPPGFTFKGENVKGDKGKGGSSTSSLIYSKPYTKRIDNMRMPNGYQPPKFLQFDGKGNPKQHIAHFVETCENAGTQGGLFVKQFVRSLKGNAFDWYTDLEPESIDSWEQLEREFLNRFYSTRRTVSMMELTNTKQWKDEPVVDYINRWRSLSLDCKDRLTEISAIEMCIQGMHWGLLYILQGVKPRTFEELATRAHDMELSISSHGNTKPPVPEERKERREIRKNDRNAKSNIKDSMNVDPAPVKISTKNVKANEKRPEGGQQRETRRSSLKEWEQKVYPFLDADMPEMLEQLLKLKLIELPECKRPEEMRKVDDPNYCKYHRIISHPIQKCFVLKELIMKLAKERKIDLDFNDVAQSNPVTFSCGLPSSLSPNTKQGANTTLIHFGSLEPVQIQLSQKAPDYNSDDDKRSTMDEEEGWTIVTRKRWKKKRAFPLHLITRESKRAQNQIQPWSKRMSDKRQGRLGTKVYEDSAQIQKSRKLITLEEFFPRKFFQNDSAEAVHTISRCEIQDEKEDVDHDDPKETLSSLEKFQSQVDEVEPLQSPTSPKEVLTRALEEPEIYAPHTNTLQQTQGCYACSPDLTFTDEDLLLGSKPHNRPLYVSGYAREQRIERILVDGGSTVNILPKMTMKRLGFTMEELSHSRLVIQGFNQGGQRAIGLIHLELSIGELKSNVLFHVIDAKTTYNMLLGRPWIHENGIVPSTLHQCFKFFQNGIKKVDADLKPFAETETHFADAKFYAKEDISSEVLPVEIPSMKSKQDEKEHVKFIAKKDISSPKKGPEPFLRYIPLSHRKNGQSPFAECLQPTKDMGRPAKLTMEDVAILKEDHVMPLTSSTNPLPSKPLNGFVRSLQTPIEHSILPSGRTKEWFDPKAYRLLAKAGYDFSKREDLGKLIPEATGEKMHGLSKTQRKMRLEGHEIHIPKTGLGYTPEQPAQIWIKKRSDPSSSQYITVEVGESSNQRKDHSSPHVSVFDRIEASSSRITVFDRLNTTCLTPNWDTLACKSVFDRLGATKRPIDSHSQSSINFDVQGEKKANDEIRSSIPSRMKRNFTLEINTQGSLKVKRRTIVHTSQSPIHDEEIEEVSSSFHITIEESTLSDAEATNEEVDKAPPALEDGGQATVDELKEINLGTVEEPRQTFISALLTPEEEEGYLKLLVEYKDVFAWTYKEMPGLNPSIALHHLAVKKGVRPAKQAQRRFRPELIPQIETEVNKLIEAGFIREVQYPEWIANIVPVKKKNGQIRVCVDFRDLNNACPKDDFPLPITEVMVDATTGHEALSFMDGSSGYNQIRMNPKDEQLTAFRTPKGIYCYKVMPFGLKNAGATYQRAMQKIFDNVLHKYVECYVDDLVVKTKRREDHLADLRSVLTRLRKYQLKMNPRKCAFGVTSGKFLGFIVRHRGIEIDQSKIEAIQKMPEPKNLRELRGLQGKLAYIRRFISNLAGRCQPFNRLMKKDVHFEWDEACSNAFALIKRYLLNPPVLGAPIPGKPLVLYIAAQERSLGALMAQENKEGKERALYYLSRTLNGAELNYSPIEKMCLALFFAIDKLEHYMQAYTVRLIAKADPIKYVLSRLVVSGRIARWAVLLQQYDLAYIPQKAVKGQALADFLADHPVPSDWEFSDDFPDEDVFYIEEMPPWIMFFDGAARREGAGAGVVFVSPQRQILLYSFSLSELCSNNVAEYQALIIGLQMAIEMGIAQLEIFGDSKLIINQILEQYDVKKEDLIPFCKYAKKLLANFEATTLEHIPRKENRQADALANLATALALSQEETTKVAISQRWVVPLVVEEEEEEQANIISVCLVEKEDWRQVIIEYLQHGRLPDDKRHRTEIRRRAARFIYYKDTLFRRSFDGLFLRCLGEEEAKQALEEAHSGICGAHQSGPKLHYRIKRMGYYWPTMVQDSMECAKKCEACQYHANFIHQPPEPLHPTVASWPFDAWGLDAIGPLPKSSGGHLYILAATDYFSKWAEAVPLREVKKETVVNFIRTHLIYRYGVPRYIITDNGKPFYNRLMTELCEKFEFKQYNSSMYNAPANGLAEAFNKTLGSLLKKVVSKTKRDWHERIGEALWAYRTTFRTPTQATPYSLVYGVEAVLPLERQIPSLRIAIQEGLTGEENAKLRLQELEALDEKRLEAQQRLECY</sequence>
<dbReference type="SUPFAM" id="SSF56672">
    <property type="entry name" value="DNA/RNA polymerases"/>
    <property type="match status" value="1"/>
</dbReference>
<feature type="compositionally biased region" description="Polar residues" evidence="9">
    <location>
        <begin position="37"/>
        <end position="47"/>
    </location>
</feature>
<dbReference type="Gene3D" id="3.10.10.10">
    <property type="entry name" value="HIV Type 1 Reverse Transcriptase, subunit A, domain 1"/>
    <property type="match status" value="1"/>
</dbReference>
<feature type="region of interest" description="Disordered" evidence="9">
    <location>
        <begin position="160"/>
        <end position="193"/>
    </location>
</feature>
<dbReference type="PROSITE" id="PS50879">
    <property type="entry name" value="RNASE_H_1"/>
    <property type="match status" value="1"/>
</dbReference>
<dbReference type="InterPro" id="IPR041588">
    <property type="entry name" value="Integrase_H2C2"/>
</dbReference>
<reference evidence="13 14" key="1">
    <citation type="journal article" date="2016" name="G3 (Bethesda)">
        <title>First Draft Assembly and Annotation of the Genome of a California Endemic Oak Quercus lobata Nee (Fagaceae).</title>
        <authorList>
            <person name="Sork V.L."/>
            <person name="Fitz-Gibbon S.T."/>
            <person name="Puiu D."/>
            <person name="Crepeau M."/>
            <person name="Gugger P.F."/>
            <person name="Sherman R."/>
            <person name="Stevens K."/>
            <person name="Langley C.H."/>
            <person name="Pellegrini M."/>
            <person name="Salzberg S.L."/>
        </authorList>
    </citation>
    <scope>NUCLEOTIDE SEQUENCE [LARGE SCALE GENOMIC DNA]</scope>
    <source>
        <strain evidence="13 14">cv. SW786</strain>
    </source>
</reference>
<evidence type="ECO:0000256" key="6">
    <source>
        <dbReference type="ARBA" id="ARBA00022801"/>
    </source>
</evidence>
<dbReference type="CDD" id="cd09279">
    <property type="entry name" value="RNase_HI_like"/>
    <property type="match status" value="1"/>
</dbReference>
<dbReference type="InterPro" id="IPR021109">
    <property type="entry name" value="Peptidase_aspartic_dom_sf"/>
</dbReference>
<dbReference type="SUPFAM" id="SSF50630">
    <property type="entry name" value="Acid proteases"/>
    <property type="match status" value="1"/>
</dbReference>
<evidence type="ECO:0000313" key="13">
    <source>
        <dbReference type="EnsemblPlants" id="QL05p044848:mrna"/>
    </source>
</evidence>
<dbReference type="Gene3D" id="1.10.340.70">
    <property type="match status" value="1"/>
</dbReference>
<evidence type="ECO:0000256" key="7">
    <source>
        <dbReference type="ARBA" id="ARBA00022918"/>
    </source>
</evidence>
<dbReference type="GO" id="GO:0004523">
    <property type="term" value="F:RNA-DNA hybrid ribonuclease activity"/>
    <property type="evidence" value="ECO:0007669"/>
    <property type="project" value="InterPro"/>
</dbReference>
<accession>A0A7N2R4X1</accession>
<feature type="compositionally biased region" description="Basic and acidic residues" evidence="9">
    <location>
        <begin position="421"/>
        <end position="440"/>
    </location>
</feature>
<dbReference type="Pfam" id="PF00665">
    <property type="entry name" value="rve"/>
    <property type="match status" value="1"/>
</dbReference>
<dbReference type="EC" id="2.7.7.49" evidence="1"/>
<keyword evidence="2" id="KW-0808">Transferase</keyword>
<evidence type="ECO:0000313" key="14">
    <source>
        <dbReference type="Proteomes" id="UP000594261"/>
    </source>
</evidence>
<dbReference type="GO" id="GO:0015074">
    <property type="term" value="P:DNA integration"/>
    <property type="evidence" value="ECO:0007669"/>
    <property type="project" value="InterPro"/>
</dbReference>
<keyword evidence="14" id="KW-1185">Reference proteome</keyword>
<feature type="compositionally biased region" description="Basic and acidic residues" evidence="9">
    <location>
        <begin position="381"/>
        <end position="402"/>
    </location>
</feature>
<dbReference type="SUPFAM" id="SSF53098">
    <property type="entry name" value="Ribonuclease H-like"/>
    <property type="match status" value="2"/>
</dbReference>
<dbReference type="InterPro" id="IPR000477">
    <property type="entry name" value="RT_dom"/>
</dbReference>
<dbReference type="Gramene" id="QL05p044848:mrna">
    <property type="protein sequence ID" value="QL05p044848:mrna"/>
    <property type="gene ID" value="QL05p044848"/>
</dbReference>
<dbReference type="InterPro" id="IPR041373">
    <property type="entry name" value="RT_RNaseH"/>
</dbReference>
<dbReference type="InterPro" id="IPR043128">
    <property type="entry name" value="Rev_trsase/Diguanyl_cyclase"/>
</dbReference>
<dbReference type="InterPro" id="IPR005162">
    <property type="entry name" value="Retrotrans_gag_dom"/>
</dbReference>
<reference evidence="13" key="2">
    <citation type="submission" date="2021-01" db="UniProtKB">
        <authorList>
            <consortium name="EnsemblPlants"/>
        </authorList>
    </citation>
    <scope>IDENTIFICATION</scope>
</reference>
<evidence type="ECO:0000259" key="12">
    <source>
        <dbReference type="PROSITE" id="PS50994"/>
    </source>
</evidence>
<dbReference type="PROSITE" id="PS50994">
    <property type="entry name" value="INTEGRASE"/>
    <property type="match status" value="1"/>
</dbReference>
<dbReference type="Gene3D" id="2.40.70.10">
    <property type="entry name" value="Acid Proteases"/>
    <property type="match status" value="1"/>
</dbReference>
<dbReference type="Pfam" id="PF17917">
    <property type="entry name" value="RT_RNaseH"/>
    <property type="match status" value="1"/>
</dbReference>
<dbReference type="InterPro" id="IPR036397">
    <property type="entry name" value="RNaseH_sf"/>
</dbReference>
<dbReference type="GO" id="GO:0003676">
    <property type="term" value="F:nucleic acid binding"/>
    <property type="evidence" value="ECO:0007669"/>
    <property type="project" value="InterPro"/>
</dbReference>
<name>A0A7N2R4X1_QUELO</name>
<dbReference type="Proteomes" id="UP000594261">
    <property type="component" value="Chromosome 5"/>
</dbReference>
<feature type="domain" description="Integrase catalytic" evidence="12">
    <location>
        <begin position="2092"/>
        <end position="2251"/>
    </location>
</feature>
<keyword evidence="8" id="KW-0233">DNA recombination</keyword>